<dbReference type="Proteomes" id="UP001221142">
    <property type="component" value="Unassembled WGS sequence"/>
</dbReference>
<sequence length="191" mass="21509">MESQKDLEQQLISTLAQYHISPESTHIQLMGLSPTERITLLQQMVQRVTSAKIIGVKPTSSQRQPETYEIPIPNDKLSIRLFPGNTAPDFQPMFFLDFVHKDTFRPVNAPATYKLSVVGPGCEVTMYSVEVACQVKPGPCQEKFLVLDGLRCRLRRPGRLAYDFDIPRRFSPPRAPEPGVGQAILIVQDDE</sequence>
<name>A0AAD7BWF9_9AGAR</name>
<evidence type="ECO:0000313" key="1">
    <source>
        <dbReference type="EMBL" id="KAJ7632623.1"/>
    </source>
</evidence>
<protein>
    <submittedName>
        <fullName evidence="1">Uncharacterized protein</fullName>
    </submittedName>
</protein>
<evidence type="ECO:0000313" key="2">
    <source>
        <dbReference type="Proteomes" id="UP001221142"/>
    </source>
</evidence>
<organism evidence="1 2">
    <name type="scientific">Roridomyces roridus</name>
    <dbReference type="NCBI Taxonomy" id="1738132"/>
    <lineage>
        <taxon>Eukaryota</taxon>
        <taxon>Fungi</taxon>
        <taxon>Dikarya</taxon>
        <taxon>Basidiomycota</taxon>
        <taxon>Agaricomycotina</taxon>
        <taxon>Agaricomycetes</taxon>
        <taxon>Agaricomycetidae</taxon>
        <taxon>Agaricales</taxon>
        <taxon>Marasmiineae</taxon>
        <taxon>Mycenaceae</taxon>
        <taxon>Roridomyces</taxon>
    </lineage>
</organism>
<comment type="caution">
    <text evidence="1">The sequence shown here is derived from an EMBL/GenBank/DDBJ whole genome shotgun (WGS) entry which is preliminary data.</text>
</comment>
<accession>A0AAD7BWF9</accession>
<reference evidence="1" key="1">
    <citation type="submission" date="2023-03" db="EMBL/GenBank/DDBJ databases">
        <title>Massive genome expansion in bonnet fungi (Mycena s.s.) driven by repeated elements and novel gene families across ecological guilds.</title>
        <authorList>
            <consortium name="Lawrence Berkeley National Laboratory"/>
            <person name="Harder C.B."/>
            <person name="Miyauchi S."/>
            <person name="Viragh M."/>
            <person name="Kuo A."/>
            <person name="Thoen E."/>
            <person name="Andreopoulos B."/>
            <person name="Lu D."/>
            <person name="Skrede I."/>
            <person name="Drula E."/>
            <person name="Henrissat B."/>
            <person name="Morin E."/>
            <person name="Kohler A."/>
            <person name="Barry K."/>
            <person name="LaButti K."/>
            <person name="Morin E."/>
            <person name="Salamov A."/>
            <person name="Lipzen A."/>
            <person name="Mereny Z."/>
            <person name="Hegedus B."/>
            <person name="Baldrian P."/>
            <person name="Stursova M."/>
            <person name="Weitz H."/>
            <person name="Taylor A."/>
            <person name="Grigoriev I.V."/>
            <person name="Nagy L.G."/>
            <person name="Martin F."/>
            <person name="Kauserud H."/>
        </authorList>
    </citation>
    <scope>NUCLEOTIDE SEQUENCE</scope>
    <source>
        <strain evidence="1">9284</strain>
    </source>
</reference>
<dbReference type="AlphaFoldDB" id="A0AAD7BWF9"/>
<keyword evidence="2" id="KW-1185">Reference proteome</keyword>
<proteinExistence type="predicted"/>
<gene>
    <name evidence="1" type="ORF">FB45DRAFT_1057681</name>
</gene>
<dbReference type="EMBL" id="JARKIF010000008">
    <property type="protein sequence ID" value="KAJ7632623.1"/>
    <property type="molecule type" value="Genomic_DNA"/>
</dbReference>